<keyword evidence="2" id="KW-0805">Transcription regulation</keyword>
<sequence length="296" mass="33978">MTIKQVEYFLKVCELKQISECSKFFGISQSAMSISIKNLENSLGGNLFDRRGKTLIINERGKSFAKAITPIYNKVLEIEKNMKDKNMFEINIMSSQNIGNYLLPYILTNLLDSNQQNIQIKTDIANTSVILDKILNNECDLAVVEGEFRNKDLNLVKICDDELIVVTGDKTYLDRICNTNELSSKEWIMRENGSGARDTFFKNLPKSVDIKILLELTSTEAIKRCIMNKNYFACVPKISVKNELGKGIYEVKFKTLKFKRVLNVVYLKDKETSENFIKIIEKIINQLIICHENLTK</sequence>
<feature type="domain" description="HTH lysR-type" evidence="5">
    <location>
        <begin position="1"/>
        <end position="58"/>
    </location>
</feature>
<dbReference type="Pfam" id="PF03466">
    <property type="entry name" value="LysR_substrate"/>
    <property type="match status" value="1"/>
</dbReference>
<accession>A0A6L5WFG3</accession>
<gene>
    <name evidence="6" type="ORF">F1B92_00130</name>
</gene>
<dbReference type="GO" id="GO:0003700">
    <property type="term" value="F:DNA-binding transcription factor activity"/>
    <property type="evidence" value="ECO:0007669"/>
    <property type="project" value="InterPro"/>
</dbReference>
<dbReference type="RefSeq" id="WP_154569893.1">
    <property type="nucleotide sequence ID" value="NZ_VWSJ01000001.1"/>
</dbReference>
<dbReference type="InterPro" id="IPR036390">
    <property type="entry name" value="WH_DNA-bd_sf"/>
</dbReference>
<dbReference type="InterPro" id="IPR000847">
    <property type="entry name" value="LysR_HTH_N"/>
</dbReference>
<dbReference type="AlphaFoldDB" id="A0A6L5WFG3"/>
<protein>
    <submittedName>
        <fullName evidence="6">LysR family transcriptional regulator</fullName>
    </submittedName>
</protein>
<evidence type="ECO:0000259" key="5">
    <source>
        <dbReference type="PROSITE" id="PS50931"/>
    </source>
</evidence>
<organism evidence="6 7">
    <name type="scientific">Campylobacter portucalensis</name>
    <dbReference type="NCBI Taxonomy" id="2608384"/>
    <lineage>
        <taxon>Bacteria</taxon>
        <taxon>Pseudomonadati</taxon>
        <taxon>Campylobacterota</taxon>
        <taxon>Epsilonproteobacteria</taxon>
        <taxon>Campylobacterales</taxon>
        <taxon>Campylobacteraceae</taxon>
        <taxon>Campylobacter</taxon>
    </lineage>
</organism>
<comment type="caution">
    <text evidence="6">The sequence shown here is derived from an EMBL/GenBank/DDBJ whole genome shotgun (WGS) entry which is preliminary data.</text>
</comment>
<dbReference type="SUPFAM" id="SSF46785">
    <property type="entry name" value="Winged helix' DNA-binding domain"/>
    <property type="match status" value="1"/>
</dbReference>
<dbReference type="Pfam" id="PF00126">
    <property type="entry name" value="HTH_1"/>
    <property type="match status" value="1"/>
</dbReference>
<evidence type="ECO:0000256" key="1">
    <source>
        <dbReference type="ARBA" id="ARBA00009437"/>
    </source>
</evidence>
<dbReference type="GO" id="GO:0000976">
    <property type="term" value="F:transcription cis-regulatory region binding"/>
    <property type="evidence" value="ECO:0007669"/>
    <property type="project" value="TreeGrafter"/>
</dbReference>
<comment type="similarity">
    <text evidence="1">Belongs to the LysR transcriptional regulatory family.</text>
</comment>
<reference evidence="6 7" key="1">
    <citation type="submission" date="2019-09" db="EMBL/GenBank/DDBJ databases">
        <authorList>
            <person name="Silva M."/>
            <person name="Pereira G."/>
            <person name="Lopes-Da-Costa L."/>
            <person name="Silva E."/>
        </authorList>
    </citation>
    <scope>NUCLEOTIDE SEQUENCE [LARGE SCALE GENOMIC DNA]</scope>
    <source>
        <strain evidence="6 7">FMV-PI01</strain>
    </source>
</reference>
<dbReference type="PANTHER" id="PTHR30126:SF39">
    <property type="entry name" value="HTH-TYPE TRANSCRIPTIONAL REGULATOR CYSL"/>
    <property type="match status" value="1"/>
</dbReference>
<dbReference type="Proteomes" id="UP000476338">
    <property type="component" value="Unassembled WGS sequence"/>
</dbReference>
<proteinExistence type="inferred from homology"/>
<dbReference type="Gene3D" id="1.10.10.10">
    <property type="entry name" value="Winged helix-like DNA-binding domain superfamily/Winged helix DNA-binding domain"/>
    <property type="match status" value="1"/>
</dbReference>
<evidence type="ECO:0000256" key="3">
    <source>
        <dbReference type="ARBA" id="ARBA00023125"/>
    </source>
</evidence>
<dbReference type="InterPro" id="IPR036388">
    <property type="entry name" value="WH-like_DNA-bd_sf"/>
</dbReference>
<evidence type="ECO:0000256" key="4">
    <source>
        <dbReference type="ARBA" id="ARBA00023163"/>
    </source>
</evidence>
<dbReference type="PANTHER" id="PTHR30126">
    <property type="entry name" value="HTH-TYPE TRANSCRIPTIONAL REGULATOR"/>
    <property type="match status" value="1"/>
</dbReference>
<evidence type="ECO:0000313" key="7">
    <source>
        <dbReference type="Proteomes" id="UP000476338"/>
    </source>
</evidence>
<keyword evidence="4" id="KW-0804">Transcription</keyword>
<dbReference type="PROSITE" id="PS50931">
    <property type="entry name" value="HTH_LYSR"/>
    <property type="match status" value="1"/>
</dbReference>
<name>A0A6L5WFG3_9BACT</name>
<dbReference type="SUPFAM" id="SSF53850">
    <property type="entry name" value="Periplasmic binding protein-like II"/>
    <property type="match status" value="1"/>
</dbReference>
<evidence type="ECO:0000256" key="2">
    <source>
        <dbReference type="ARBA" id="ARBA00023015"/>
    </source>
</evidence>
<dbReference type="EMBL" id="VWSJ01000001">
    <property type="protein sequence ID" value="MSN95619.1"/>
    <property type="molecule type" value="Genomic_DNA"/>
</dbReference>
<keyword evidence="7" id="KW-1185">Reference proteome</keyword>
<evidence type="ECO:0000313" key="6">
    <source>
        <dbReference type="EMBL" id="MSN95619.1"/>
    </source>
</evidence>
<reference evidence="6 7" key="2">
    <citation type="submission" date="2020-03" db="EMBL/GenBank/DDBJ databases">
        <title>Campylobacter portucalensis sp. nov., a new species of Campylobacter isolated from the reproductive tract of bulls.</title>
        <authorList>
            <person name="Silva M.F."/>
            <person name="Pereira G."/>
            <person name="Carneiro C."/>
            <person name="Hemphill A."/>
            <person name="Mateus L."/>
            <person name="Lopes-Da-Costa L."/>
            <person name="Silva E."/>
        </authorList>
    </citation>
    <scope>NUCLEOTIDE SEQUENCE [LARGE SCALE GENOMIC DNA]</scope>
    <source>
        <strain evidence="6 7">FMV-PI01</strain>
    </source>
</reference>
<dbReference type="InterPro" id="IPR005119">
    <property type="entry name" value="LysR_subst-bd"/>
</dbReference>
<dbReference type="Gene3D" id="3.40.190.290">
    <property type="match status" value="1"/>
</dbReference>
<keyword evidence="3" id="KW-0238">DNA-binding</keyword>